<organism evidence="1 2">
    <name type="scientific">Araneus ventricosus</name>
    <name type="common">Orbweaver spider</name>
    <name type="synonym">Epeira ventricosa</name>
    <dbReference type="NCBI Taxonomy" id="182803"/>
    <lineage>
        <taxon>Eukaryota</taxon>
        <taxon>Metazoa</taxon>
        <taxon>Ecdysozoa</taxon>
        <taxon>Arthropoda</taxon>
        <taxon>Chelicerata</taxon>
        <taxon>Arachnida</taxon>
        <taxon>Araneae</taxon>
        <taxon>Araneomorphae</taxon>
        <taxon>Entelegynae</taxon>
        <taxon>Araneoidea</taxon>
        <taxon>Araneidae</taxon>
        <taxon>Araneus</taxon>
    </lineage>
</organism>
<name>A0A4Y2AY86_ARAVE</name>
<dbReference type="AlphaFoldDB" id="A0A4Y2AY86"/>
<protein>
    <submittedName>
        <fullName evidence="1">Uncharacterized protein</fullName>
    </submittedName>
</protein>
<gene>
    <name evidence="1" type="ORF">AVEN_221289_1</name>
</gene>
<proteinExistence type="predicted"/>
<dbReference type="EMBL" id="BGPR01000041">
    <property type="protein sequence ID" value="GBL85052.1"/>
    <property type="molecule type" value="Genomic_DNA"/>
</dbReference>
<reference evidence="1 2" key="1">
    <citation type="journal article" date="2019" name="Sci. Rep.">
        <title>Orb-weaving spider Araneus ventricosus genome elucidates the spidroin gene catalogue.</title>
        <authorList>
            <person name="Kono N."/>
            <person name="Nakamura H."/>
            <person name="Ohtoshi R."/>
            <person name="Moran D.A.P."/>
            <person name="Shinohara A."/>
            <person name="Yoshida Y."/>
            <person name="Fujiwara M."/>
            <person name="Mori M."/>
            <person name="Tomita M."/>
            <person name="Arakawa K."/>
        </authorList>
    </citation>
    <scope>NUCLEOTIDE SEQUENCE [LARGE SCALE GENOMIC DNA]</scope>
</reference>
<accession>A0A4Y2AY86</accession>
<keyword evidence="2" id="KW-1185">Reference proteome</keyword>
<evidence type="ECO:0000313" key="1">
    <source>
        <dbReference type="EMBL" id="GBL85052.1"/>
    </source>
</evidence>
<comment type="caution">
    <text evidence="1">The sequence shown here is derived from an EMBL/GenBank/DDBJ whole genome shotgun (WGS) entry which is preliminary data.</text>
</comment>
<sequence length="121" mass="13880">MFVRFDYQEVTSPLRRITAARRLGMGDTKWLKERDPGLLLATLKPGHVSYVAMFLLSSPYEELRYLVEKDTVLCQTIAAMMDVDSLQDHVYSLEPLSCRYKNANCQTHWLPSNPTPSQSLL</sequence>
<dbReference type="Proteomes" id="UP000499080">
    <property type="component" value="Unassembled WGS sequence"/>
</dbReference>
<evidence type="ECO:0000313" key="2">
    <source>
        <dbReference type="Proteomes" id="UP000499080"/>
    </source>
</evidence>